<feature type="transmembrane region" description="Helical" evidence="1">
    <location>
        <begin position="73"/>
        <end position="90"/>
    </location>
</feature>
<feature type="transmembrane region" description="Helical" evidence="1">
    <location>
        <begin position="49"/>
        <end position="67"/>
    </location>
</feature>
<sequence length="276" mass="31522">AGPVFDPHPTTSIAPEQALYRWRTLRKYVSNVLFLRPKVGEGNPWLKQFIYGAAAAFAMLFATFVAFFWQSRYGALSMNLFIALVVAYIFKDRLKEGLREALAKVFRRWLPNRRTILMRPDGEEAGRTFETVDFMKADEIPPEVLALRRAAHSLPFSDEYRESILRYRKSVEIDAEVIAGEFGARSLYDITRMSVTPWTASIDRRFEELPYVDDEDDASTDTDAGQHREHLIEKRYHVYLVRVVETGAGKTADVMRIILSEAGVCALEAVKASEPF</sequence>
<dbReference type="EMBL" id="AFBQ01000317">
    <property type="protein sequence ID" value="EHY30540.1"/>
    <property type="molecule type" value="Genomic_DNA"/>
</dbReference>
<evidence type="ECO:0000313" key="2">
    <source>
        <dbReference type="EMBL" id="EHY30540.1"/>
    </source>
</evidence>
<accession>H3KH78</accession>
<dbReference type="STRING" id="762967.HMPREF9440_02119"/>
<keyword evidence="1" id="KW-1133">Transmembrane helix</keyword>
<keyword evidence="1" id="KW-0472">Membrane</keyword>
<reference evidence="2 3" key="1">
    <citation type="submission" date="2011-11" db="EMBL/GenBank/DDBJ databases">
        <authorList>
            <person name="Weinstock G."/>
            <person name="Sodergren E."/>
            <person name="Clifton S."/>
            <person name="Fulton L."/>
            <person name="Fulton B."/>
            <person name="Courtney L."/>
            <person name="Fronick C."/>
            <person name="Harrison M."/>
            <person name="Strong C."/>
            <person name="Farmer C."/>
            <person name="Delahaunty K."/>
            <person name="Markovic C."/>
            <person name="Hall O."/>
            <person name="Minx P."/>
            <person name="Tomlinson C."/>
            <person name="Mitreva M."/>
            <person name="Hou S."/>
            <person name="Chen J."/>
            <person name="Wollam A."/>
            <person name="Pepin K.H."/>
            <person name="Johnson M."/>
            <person name="Bhonagiri V."/>
            <person name="Zhang X."/>
            <person name="Suruliraj S."/>
            <person name="Warren W."/>
            <person name="Chinwalla A."/>
            <person name="Mardis E.R."/>
            <person name="Wilson R.K."/>
        </authorList>
    </citation>
    <scope>NUCLEOTIDE SEQUENCE [LARGE SCALE GENOMIC DNA]</scope>
    <source>
        <strain evidence="2 3">YIT 11816</strain>
    </source>
</reference>
<organism evidence="2 3">
    <name type="scientific">Sutterella parvirubra YIT 11816</name>
    <dbReference type="NCBI Taxonomy" id="762967"/>
    <lineage>
        <taxon>Bacteria</taxon>
        <taxon>Pseudomonadati</taxon>
        <taxon>Pseudomonadota</taxon>
        <taxon>Betaproteobacteria</taxon>
        <taxon>Burkholderiales</taxon>
        <taxon>Sutterellaceae</taxon>
        <taxon>Sutterella</taxon>
    </lineage>
</organism>
<dbReference type="PATRIC" id="fig|762967.3.peg.1668"/>
<keyword evidence="3" id="KW-1185">Reference proteome</keyword>
<proteinExistence type="predicted"/>
<comment type="caution">
    <text evidence="2">The sequence shown here is derived from an EMBL/GenBank/DDBJ whole genome shotgun (WGS) entry which is preliminary data.</text>
</comment>
<evidence type="ECO:0000256" key="1">
    <source>
        <dbReference type="SAM" id="Phobius"/>
    </source>
</evidence>
<feature type="non-terminal residue" evidence="2">
    <location>
        <position position="1"/>
    </location>
</feature>
<evidence type="ECO:0000313" key="3">
    <source>
        <dbReference type="Proteomes" id="UP000004956"/>
    </source>
</evidence>
<gene>
    <name evidence="2" type="ORF">HMPREF9440_02119</name>
</gene>
<dbReference type="AlphaFoldDB" id="H3KH78"/>
<keyword evidence="1" id="KW-0812">Transmembrane</keyword>
<dbReference type="HOGENOM" id="CLU_1047749_0_0_4"/>
<protein>
    <submittedName>
        <fullName evidence="2">Uncharacterized protein</fullName>
    </submittedName>
</protein>
<name>H3KH78_9BURK</name>
<dbReference type="Proteomes" id="UP000004956">
    <property type="component" value="Unassembled WGS sequence"/>
</dbReference>